<name>A0A811UA32_CERCA</name>
<evidence type="ECO:0000313" key="2">
    <source>
        <dbReference type="Proteomes" id="UP000606786"/>
    </source>
</evidence>
<sequence length="119" mass="12959">MSSMQYKPLSSLPPIGISLIHSGVAATVALPRLSWVLLLSVLTSDDLMVAMKQAATNWMSSVLASRYTHFVCRGNLDHFPVHTNSVQRNIVPLRSYLIPATVPTTTTITTVTQMATTFA</sequence>
<proteinExistence type="predicted"/>
<protein>
    <submittedName>
        <fullName evidence="1">(Mediterranean fruit fly) hypothetical protein</fullName>
    </submittedName>
</protein>
<keyword evidence="2" id="KW-1185">Reference proteome</keyword>
<dbReference type="EMBL" id="CAJHJT010000001">
    <property type="protein sequence ID" value="CAD6994817.1"/>
    <property type="molecule type" value="Genomic_DNA"/>
</dbReference>
<accession>A0A811UA32</accession>
<gene>
    <name evidence="1" type="ORF">CCAP1982_LOCUS3548</name>
</gene>
<reference evidence="1" key="1">
    <citation type="submission" date="2020-11" db="EMBL/GenBank/DDBJ databases">
        <authorList>
            <person name="Whitehead M."/>
        </authorList>
    </citation>
    <scope>NUCLEOTIDE SEQUENCE</scope>
    <source>
        <strain evidence="1">EGII</strain>
    </source>
</reference>
<evidence type="ECO:0000313" key="1">
    <source>
        <dbReference type="EMBL" id="CAD6994817.1"/>
    </source>
</evidence>
<comment type="caution">
    <text evidence="1">The sequence shown here is derived from an EMBL/GenBank/DDBJ whole genome shotgun (WGS) entry which is preliminary data.</text>
</comment>
<dbReference type="Proteomes" id="UP000606786">
    <property type="component" value="Unassembled WGS sequence"/>
</dbReference>
<dbReference type="AlphaFoldDB" id="A0A811UA32"/>
<organism evidence="1 2">
    <name type="scientific">Ceratitis capitata</name>
    <name type="common">Mediterranean fruit fly</name>
    <name type="synonym">Tephritis capitata</name>
    <dbReference type="NCBI Taxonomy" id="7213"/>
    <lineage>
        <taxon>Eukaryota</taxon>
        <taxon>Metazoa</taxon>
        <taxon>Ecdysozoa</taxon>
        <taxon>Arthropoda</taxon>
        <taxon>Hexapoda</taxon>
        <taxon>Insecta</taxon>
        <taxon>Pterygota</taxon>
        <taxon>Neoptera</taxon>
        <taxon>Endopterygota</taxon>
        <taxon>Diptera</taxon>
        <taxon>Brachycera</taxon>
        <taxon>Muscomorpha</taxon>
        <taxon>Tephritoidea</taxon>
        <taxon>Tephritidae</taxon>
        <taxon>Ceratitis</taxon>
        <taxon>Ceratitis</taxon>
    </lineage>
</organism>